<dbReference type="RefSeq" id="WP_087652034.1">
    <property type="nucleotide sequence ID" value="NZ_CP021509.1"/>
</dbReference>
<protein>
    <recommendedName>
        <fullName evidence="3">Sulfate transporter</fullName>
    </recommendedName>
</protein>
<dbReference type="AlphaFoldDB" id="A0A1Y0Y8F9"/>
<proteinExistence type="predicted"/>
<name>A0A1Y0Y8F9_ACEPA</name>
<organism evidence="1 2">
    <name type="scientific">Acetobacter pasteurianus subsp. pasteurianus</name>
    <dbReference type="NCBI Taxonomy" id="481145"/>
    <lineage>
        <taxon>Bacteria</taxon>
        <taxon>Pseudomonadati</taxon>
        <taxon>Pseudomonadota</taxon>
        <taxon>Alphaproteobacteria</taxon>
        <taxon>Acetobacterales</taxon>
        <taxon>Acetobacteraceae</taxon>
        <taxon>Acetobacter</taxon>
    </lineage>
</organism>
<dbReference type="InterPro" id="IPR021505">
    <property type="entry name" value="Phage_B3_Orf6"/>
</dbReference>
<evidence type="ECO:0000313" key="1">
    <source>
        <dbReference type="EMBL" id="ARW48727.1"/>
    </source>
</evidence>
<reference evidence="1 2" key="1">
    <citation type="submission" date="2017-05" db="EMBL/GenBank/DDBJ databases">
        <title>Genome sequence of Acetobacter pasteurianus subsp. pasteurianus strain SRCM101342.</title>
        <authorList>
            <person name="Cho S.H."/>
        </authorList>
    </citation>
    <scope>NUCLEOTIDE SEQUENCE [LARGE SCALE GENOMIC DNA]</scope>
    <source>
        <strain evidence="1 2">SRCM101342</strain>
    </source>
</reference>
<gene>
    <name evidence="1" type="ORF">S1001342_02428</name>
</gene>
<dbReference type="Pfam" id="PF11363">
    <property type="entry name" value="DUF3164"/>
    <property type="match status" value="1"/>
</dbReference>
<dbReference type="Proteomes" id="UP000196205">
    <property type="component" value="Chromosome"/>
</dbReference>
<evidence type="ECO:0000313" key="2">
    <source>
        <dbReference type="Proteomes" id="UP000196205"/>
    </source>
</evidence>
<dbReference type="OrthoDB" id="7554786at2"/>
<accession>A0A1Y0Y8F9</accession>
<sequence>MTDTPRPVDDVPEGYMKDAQGRLVPVAQVTPQDLLEDELVRAIHAEAKLLAKELAEFKKRGFSEVSALQSLLHEKYQAKLGGPKGNTTLSSYDGRLRVSVCMGESISFGPELQVAKSLLDELFEEWSEGANANLKTIVMEAFDVGQEGKLSATKILGLRRHNIDEPQWKRAMDAIADSIRIDSTKAYLRLHVRETPEQSWQMLPLDLAKA</sequence>
<evidence type="ECO:0008006" key="3">
    <source>
        <dbReference type="Google" id="ProtNLM"/>
    </source>
</evidence>
<dbReference type="EMBL" id="CP021509">
    <property type="protein sequence ID" value="ARW48727.1"/>
    <property type="molecule type" value="Genomic_DNA"/>
</dbReference>